<protein>
    <submittedName>
        <fullName evidence="2">Uncharacterized protein</fullName>
    </submittedName>
</protein>
<dbReference type="AlphaFoldDB" id="A0AAV1AVZ7"/>
<evidence type="ECO:0000256" key="1">
    <source>
        <dbReference type="SAM" id="Phobius"/>
    </source>
</evidence>
<accession>A0AAV1AVZ7</accession>
<reference evidence="2 3" key="1">
    <citation type="submission" date="2023-01" db="EMBL/GenBank/DDBJ databases">
        <authorList>
            <person name="Kreplak J."/>
        </authorList>
    </citation>
    <scope>NUCLEOTIDE SEQUENCE [LARGE SCALE GENOMIC DNA]</scope>
</reference>
<dbReference type="Proteomes" id="UP001157006">
    <property type="component" value="Chromosome 5"/>
</dbReference>
<gene>
    <name evidence="2" type="ORF">VFH_V110440</name>
</gene>
<keyword evidence="1" id="KW-0472">Membrane</keyword>
<name>A0AAV1AVZ7_VICFA</name>
<dbReference type="EMBL" id="OX451740">
    <property type="protein sequence ID" value="CAI8614033.1"/>
    <property type="molecule type" value="Genomic_DNA"/>
</dbReference>
<evidence type="ECO:0000313" key="3">
    <source>
        <dbReference type="Proteomes" id="UP001157006"/>
    </source>
</evidence>
<proteinExistence type="predicted"/>
<keyword evidence="1" id="KW-1133">Transmembrane helix</keyword>
<keyword evidence="1" id="KW-0812">Transmembrane</keyword>
<keyword evidence="3" id="KW-1185">Reference proteome</keyword>
<evidence type="ECO:0000313" key="2">
    <source>
        <dbReference type="EMBL" id="CAI8614033.1"/>
    </source>
</evidence>
<feature type="transmembrane region" description="Helical" evidence="1">
    <location>
        <begin position="36"/>
        <end position="53"/>
    </location>
</feature>
<sequence length="168" mass="18664">MGRDAEASLLGPGAGAAVGTSTAAIAALIEAATKRTAQVTFFMFMLNLFVWFLRSAFKGISGRYFLEKLDAVASLIHLKEAYHDMEGKLIVVNADPEEAKRIKEIILKDIFVSSVEAKESPRNVNIFELDALEDKVKPLCDNEFEAIQLNDNPFRSIKIISKFPFEVH</sequence>
<organism evidence="2 3">
    <name type="scientific">Vicia faba</name>
    <name type="common">Broad bean</name>
    <name type="synonym">Faba vulgaris</name>
    <dbReference type="NCBI Taxonomy" id="3906"/>
    <lineage>
        <taxon>Eukaryota</taxon>
        <taxon>Viridiplantae</taxon>
        <taxon>Streptophyta</taxon>
        <taxon>Embryophyta</taxon>
        <taxon>Tracheophyta</taxon>
        <taxon>Spermatophyta</taxon>
        <taxon>Magnoliopsida</taxon>
        <taxon>eudicotyledons</taxon>
        <taxon>Gunneridae</taxon>
        <taxon>Pentapetalae</taxon>
        <taxon>rosids</taxon>
        <taxon>fabids</taxon>
        <taxon>Fabales</taxon>
        <taxon>Fabaceae</taxon>
        <taxon>Papilionoideae</taxon>
        <taxon>50 kb inversion clade</taxon>
        <taxon>NPAAA clade</taxon>
        <taxon>Hologalegina</taxon>
        <taxon>IRL clade</taxon>
        <taxon>Fabeae</taxon>
        <taxon>Vicia</taxon>
    </lineage>
</organism>